<feature type="compositionally biased region" description="Basic residues" evidence="4">
    <location>
        <begin position="169"/>
        <end position="184"/>
    </location>
</feature>
<evidence type="ECO:0000256" key="4">
    <source>
        <dbReference type="SAM" id="MobiDB-lite"/>
    </source>
</evidence>
<evidence type="ECO:0000259" key="5">
    <source>
        <dbReference type="PROSITE" id="PS50118"/>
    </source>
</evidence>
<dbReference type="PROSITE" id="PS50118">
    <property type="entry name" value="HMG_BOX_2"/>
    <property type="match status" value="1"/>
</dbReference>
<dbReference type="OrthoDB" id="6247875at2759"/>
<reference evidence="6" key="1">
    <citation type="submission" date="2021-02" db="EMBL/GenBank/DDBJ databases">
        <authorList>
            <person name="Nieuwenhuis M."/>
            <person name="Van De Peppel L.J.J."/>
        </authorList>
    </citation>
    <scope>NUCLEOTIDE SEQUENCE</scope>
    <source>
        <strain evidence="6">D49</strain>
    </source>
</reference>
<feature type="compositionally biased region" description="Low complexity" evidence="4">
    <location>
        <begin position="67"/>
        <end position="78"/>
    </location>
</feature>
<reference evidence="6" key="2">
    <citation type="submission" date="2021-10" db="EMBL/GenBank/DDBJ databases">
        <title>Phylogenomics reveals ancestral predisposition of the termite-cultivated fungus Termitomyces towards a domesticated lifestyle.</title>
        <authorList>
            <person name="Auxier B."/>
            <person name="Grum-Grzhimaylo A."/>
            <person name="Cardenas M.E."/>
            <person name="Lodge J.D."/>
            <person name="Laessoe T."/>
            <person name="Pedersen O."/>
            <person name="Smith M.E."/>
            <person name="Kuyper T.W."/>
            <person name="Franco-Molano E.A."/>
            <person name="Baroni T.J."/>
            <person name="Aanen D.K."/>
        </authorList>
    </citation>
    <scope>NUCLEOTIDE SEQUENCE</scope>
    <source>
        <strain evidence="6">D49</strain>
    </source>
</reference>
<keyword evidence="2" id="KW-0804">Transcription</keyword>
<evidence type="ECO:0000256" key="2">
    <source>
        <dbReference type="ARBA" id="ARBA00023163"/>
    </source>
</evidence>
<dbReference type="SMART" id="SM00398">
    <property type="entry name" value="HMG"/>
    <property type="match status" value="1"/>
</dbReference>
<dbReference type="PANTHER" id="PTHR10270">
    <property type="entry name" value="SOX TRANSCRIPTION FACTOR"/>
    <property type="match status" value="1"/>
</dbReference>
<feature type="DNA-binding region" description="HMG box" evidence="3">
    <location>
        <begin position="100"/>
        <end position="175"/>
    </location>
</feature>
<feature type="region of interest" description="Disordered" evidence="4">
    <location>
        <begin position="118"/>
        <end position="252"/>
    </location>
</feature>
<evidence type="ECO:0000313" key="7">
    <source>
        <dbReference type="Proteomes" id="UP000717328"/>
    </source>
</evidence>
<gene>
    <name evidence="6" type="ORF">H0H81_006082</name>
</gene>
<keyword evidence="7" id="KW-1185">Reference proteome</keyword>
<dbReference type="GO" id="GO:0000978">
    <property type="term" value="F:RNA polymerase II cis-regulatory region sequence-specific DNA binding"/>
    <property type="evidence" value="ECO:0007669"/>
    <property type="project" value="TreeGrafter"/>
</dbReference>
<sequence length="499" mass="55127">MQGGRWFVEDDEGFIIIPTMSNIRGWQPDEVQTHNGLPPLAEAVRPDPIGVYNFQSVVPNTIDRRGSSPSSPTSSNSSLGGFQSDPFNEPPARRGDPAWIARPRNPFIIFRCEYSREHTKEGKRVRRPPGSQTEKTLSKRAAEAWHQLSPAEKNHYKERAEAEKEEHARRHPNYRFRPMKRNAAKKTGSVSRSNSQQMTSMPSEEKLPTMPSPHQSEPPLTAPPPPPPPPPLDNASIKARRRRSASVPSLPMGLYPLIHDHNLWSGEPRLEMKRSRSVMANRPQPIPFRTPGSGYESPSFDPRQLEVSIVIHGILITNTNQYVWQSHPSSGYYTPEEVFGTLQPASRGAFGFSGNFSAPGSPAILPSPLSQVSSPLAWMGDIPSNDSSPWASSPSIEMQGLSLQSSYPDFVGVEPIAPETFSTYPGNSDWDPATSYPLTMSAVNDLENPGGALFSPAVGYTDAPRVSYDLPPPYTSLDNHSAGQSQELMFPPDMEYLLP</sequence>
<feature type="compositionally biased region" description="Polar residues" evidence="4">
    <location>
        <begin position="188"/>
        <end position="202"/>
    </location>
</feature>
<dbReference type="InterPro" id="IPR036910">
    <property type="entry name" value="HMG_box_dom_sf"/>
</dbReference>
<dbReference type="InterPro" id="IPR009071">
    <property type="entry name" value="HMG_box_dom"/>
</dbReference>
<evidence type="ECO:0000256" key="1">
    <source>
        <dbReference type="ARBA" id="ARBA00023125"/>
    </source>
</evidence>
<dbReference type="GO" id="GO:0001228">
    <property type="term" value="F:DNA-binding transcription activator activity, RNA polymerase II-specific"/>
    <property type="evidence" value="ECO:0007669"/>
    <property type="project" value="TreeGrafter"/>
</dbReference>
<accession>A0A9P7K6S3</accession>
<feature type="region of interest" description="Disordered" evidence="4">
    <location>
        <begin position="60"/>
        <end position="100"/>
    </location>
</feature>
<name>A0A9P7K6S3_9AGAR</name>
<organism evidence="6 7">
    <name type="scientific">Sphagnurus paluster</name>
    <dbReference type="NCBI Taxonomy" id="117069"/>
    <lineage>
        <taxon>Eukaryota</taxon>
        <taxon>Fungi</taxon>
        <taxon>Dikarya</taxon>
        <taxon>Basidiomycota</taxon>
        <taxon>Agaricomycotina</taxon>
        <taxon>Agaricomycetes</taxon>
        <taxon>Agaricomycetidae</taxon>
        <taxon>Agaricales</taxon>
        <taxon>Tricholomatineae</taxon>
        <taxon>Lyophyllaceae</taxon>
        <taxon>Sphagnurus</taxon>
    </lineage>
</organism>
<dbReference type="PANTHER" id="PTHR10270:SF161">
    <property type="entry name" value="SEX-DETERMINING REGION Y PROTEIN"/>
    <property type="match status" value="1"/>
</dbReference>
<comment type="caution">
    <text evidence="6">The sequence shown here is derived from an EMBL/GenBank/DDBJ whole genome shotgun (WGS) entry which is preliminary data.</text>
</comment>
<keyword evidence="3" id="KW-0539">Nucleus</keyword>
<evidence type="ECO:0000313" key="6">
    <source>
        <dbReference type="EMBL" id="KAG5639178.1"/>
    </source>
</evidence>
<dbReference type="AlphaFoldDB" id="A0A9P7K6S3"/>
<keyword evidence="1 3" id="KW-0238">DNA-binding</keyword>
<feature type="compositionally biased region" description="Basic and acidic residues" evidence="4">
    <location>
        <begin position="152"/>
        <end position="168"/>
    </location>
</feature>
<dbReference type="EMBL" id="JABCKI010005729">
    <property type="protein sequence ID" value="KAG5639178.1"/>
    <property type="molecule type" value="Genomic_DNA"/>
</dbReference>
<dbReference type="GO" id="GO:0030154">
    <property type="term" value="P:cell differentiation"/>
    <property type="evidence" value="ECO:0007669"/>
    <property type="project" value="TreeGrafter"/>
</dbReference>
<dbReference type="SUPFAM" id="SSF47095">
    <property type="entry name" value="HMG-box"/>
    <property type="match status" value="1"/>
</dbReference>
<feature type="domain" description="HMG box" evidence="5">
    <location>
        <begin position="100"/>
        <end position="175"/>
    </location>
</feature>
<dbReference type="InterPro" id="IPR050140">
    <property type="entry name" value="SRY-related_HMG-box_TF-like"/>
</dbReference>
<protein>
    <recommendedName>
        <fullName evidence="5">HMG box domain-containing protein</fullName>
    </recommendedName>
</protein>
<evidence type="ECO:0000256" key="3">
    <source>
        <dbReference type="PROSITE-ProRule" id="PRU00267"/>
    </source>
</evidence>
<dbReference type="Proteomes" id="UP000717328">
    <property type="component" value="Unassembled WGS sequence"/>
</dbReference>
<feature type="compositionally biased region" description="Pro residues" evidence="4">
    <location>
        <begin position="220"/>
        <end position="232"/>
    </location>
</feature>
<dbReference type="GO" id="GO:0005634">
    <property type="term" value="C:nucleus"/>
    <property type="evidence" value="ECO:0007669"/>
    <property type="project" value="UniProtKB-UniRule"/>
</dbReference>
<dbReference type="Gene3D" id="1.10.30.10">
    <property type="entry name" value="High mobility group box domain"/>
    <property type="match status" value="1"/>
</dbReference>
<dbReference type="Pfam" id="PF00505">
    <property type="entry name" value="HMG_box"/>
    <property type="match status" value="1"/>
</dbReference>
<proteinExistence type="predicted"/>